<sequence>MNAYALSTGGINESDGQSTDSDLLKTTALKAILPIQEIPRALLCPGCGMVYEVAYCLSCSHNVCQWCYEREITQNRYMRCFVCHTLVVSRPYLNSALNKVARGYRQAQVSDAKSYDICQQHPVPPSSERTGEISHQWDKYLGEALCGPFFCGEFVLVCDKRVLSMGPSSEIERKTLCLTRFTSSIEVVLVPRHRTQTAFMGLMFVHKGCLPNYTAQLSPLSVKFSITVINQCPEKSRTYECIHTFSRGGGCYNIPIGPRSVLFDPQRNYATTAGAVTIQVSASVFTTLPYEDAVAISCAAQRLLVSTKRCGALNLDALIDCGIAHGKPEVAAHITRFLLALATIQYSVVSVSTDASPQGYQQDITTVALCFWLKESLSFTRLLKRAIRHIDADDYELIGATLGRHCLVFLENGGPADAFDVTLKDGMLSREELDTVCYQGKHSVESSTKALAFEKEARALEAKLRDVEKKLEVQEEQTRLAEHRNSRLESILKKEIVRSSRLKRALLELVGSSNEILDHMLCEQETRRNNSERGPISPTCILPAGLYINGMLNMAPKEISLLHKGYIELNARDAALSPVLNRLLRKTVLLDIRAVGTSSVAYHLFLTLLSAKPVLRIRYAESESITEFVEPSGNLPSPGRESQNTVKMQTALQPQLTAKRKYELPVSRNSEALEIPSKPSRKDSEHQQIHHQPHVRSLAPTKPSSARSKRH</sequence>
<dbReference type="OMA" id="KSRTYEC"/>
<gene>
    <name evidence="3" type="ORF">GL50803_004837</name>
</gene>
<keyword evidence="1" id="KW-0175">Coiled coil</keyword>
<dbReference type="InterPro" id="IPR017907">
    <property type="entry name" value="Znf_RING_CS"/>
</dbReference>
<evidence type="ECO:0000256" key="1">
    <source>
        <dbReference type="SAM" id="Coils"/>
    </source>
</evidence>
<comment type="caution">
    <text evidence="3">The sequence shown here is derived from an EMBL/GenBank/DDBJ whole genome shotgun (WGS) entry which is preliminary data.</text>
</comment>
<evidence type="ECO:0000313" key="4">
    <source>
        <dbReference type="Proteomes" id="UP000001548"/>
    </source>
</evidence>
<evidence type="ECO:0000256" key="2">
    <source>
        <dbReference type="SAM" id="MobiDB-lite"/>
    </source>
</evidence>
<keyword evidence="4" id="KW-1185">Reference proteome</keyword>
<feature type="region of interest" description="Disordered" evidence="2">
    <location>
        <begin position="657"/>
        <end position="711"/>
    </location>
</feature>
<dbReference type="AlphaFoldDB" id="D3KG05"/>
<dbReference type="InterPro" id="IPR013083">
    <property type="entry name" value="Znf_RING/FYVE/PHD"/>
</dbReference>
<dbReference type="SUPFAM" id="SSF57850">
    <property type="entry name" value="RING/U-box"/>
    <property type="match status" value="1"/>
</dbReference>
<dbReference type="EMBL" id="AACB03000003">
    <property type="protein sequence ID" value="KAE8302987.1"/>
    <property type="molecule type" value="Genomic_DNA"/>
</dbReference>
<feature type="compositionally biased region" description="Polar residues" evidence="2">
    <location>
        <begin position="702"/>
        <end position="711"/>
    </location>
</feature>
<accession>D3KG05</accession>
<dbReference type="VEuPathDB" id="GiardiaDB:GL50803_4837"/>
<dbReference type="PROSITE" id="PS00518">
    <property type="entry name" value="ZF_RING_1"/>
    <property type="match status" value="1"/>
</dbReference>
<name>D3KG05_GIAIC</name>
<dbReference type="Gene3D" id="3.30.40.10">
    <property type="entry name" value="Zinc/RING finger domain, C3HC4 (zinc finger)"/>
    <property type="match status" value="1"/>
</dbReference>
<dbReference type="HOGENOM" id="CLU_388549_0_0_1"/>
<evidence type="ECO:0000313" key="3">
    <source>
        <dbReference type="EMBL" id="KAE8302987.1"/>
    </source>
</evidence>
<dbReference type="Proteomes" id="UP000001548">
    <property type="component" value="Unassembled WGS sequence"/>
</dbReference>
<feature type="coiled-coil region" evidence="1">
    <location>
        <begin position="450"/>
        <end position="484"/>
    </location>
</feature>
<reference evidence="3 4" key="1">
    <citation type="journal article" date="2007" name="Science">
        <title>Genomic minimalism in the early diverging intestinal parasite Giardia lamblia.</title>
        <authorList>
            <person name="Morrison H.G."/>
            <person name="McArthur A.G."/>
            <person name="Gillin F.D."/>
            <person name="Aley S.B."/>
            <person name="Adam R.D."/>
            <person name="Olsen G.J."/>
            <person name="Best A.A."/>
            <person name="Cande W.Z."/>
            <person name="Chen F."/>
            <person name="Cipriano M.J."/>
            <person name="Davids B.J."/>
            <person name="Dawson S.C."/>
            <person name="Elmendorf H.G."/>
            <person name="Hehl A.B."/>
            <person name="Holder M.E."/>
            <person name="Huse S.M."/>
            <person name="Kim U.U."/>
            <person name="Lasek-Nesselquist E."/>
            <person name="Manning G."/>
            <person name="Nigam A."/>
            <person name="Nixon J.E."/>
            <person name="Palm D."/>
            <person name="Passamaneck N.E."/>
            <person name="Prabhu A."/>
            <person name="Reich C.I."/>
            <person name="Reiner D.S."/>
            <person name="Samuelson J."/>
            <person name="Svard S.G."/>
            <person name="Sogin M.L."/>
        </authorList>
    </citation>
    <scope>NUCLEOTIDE SEQUENCE [LARGE SCALE GENOMIC DNA]</scope>
    <source>
        <strain evidence="3 4">WB C6</strain>
    </source>
</reference>
<protein>
    <submittedName>
        <fullName evidence="3">Uncharacterized protein</fullName>
    </submittedName>
</protein>
<organism evidence="3 4">
    <name type="scientific">Giardia intestinalis (strain ATCC 50803 / WB clone C6)</name>
    <name type="common">Giardia lamblia</name>
    <dbReference type="NCBI Taxonomy" id="184922"/>
    <lineage>
        <taxon>Eukaryota</taxon>
        <taxon>Metamonada</taxon>
        <taxon>Diplomonadida</taxon>
        <taxon>Hexamitidae</taxon>
        <taxon>Giardiinae</taxon>
        <taxon>Giardia</taxon>
    </lineage>
</organism>
<proteinExistence type="predicted"/>